<accession>A0A133USH5</accession>
<keyword evidence="3" id="KW-1185">Reference proteome</keyword>
<dbReference type="NCBIfam" id="TIGR00162">
    <property type="entry name" value="proteasome assembly chaperone family protein"/>
    <property type="match status" value="1"/>
</dbReference>
<proteinExistence type="predicted"/>
<dbReference type="PANTHER" id="PTHR35610">
    <property type="entry name" value="3-ISOPROPYLMALATE DEHYDRATASE-RELATED"/>
    <property type="match status" value="1"/>
</dbReference>
<dbReference type="Proteomes" id="UP000070463">
    <property type="component" value="Unassembled WGS sequence"/>
</dbReference>
<dbReference type="InterPro" id="IPR004426">
    <property type="entry name" value="MJ1210-like"/>
</dbReference>
<dbReference type="AlphaFoldDB" id="A0A133USH5"/>
<evidence type="ECO:0000313" key="3">
    <source>
        <dbReference type="Proteomes" id="UP000070463"/>
    </source>
</evidence>
<dbReference type="InterPro" id="IPR038389">
    <property type="entry name" value="PSMG2_sf"/>
</dbReference>
<dbReference type="SUPFAM" id="SSF159659">
    <property type="entry name" value="Cgl1923-like"/>
    <property type="match status" value="1"/>
</dbReference>
<evidence type="ECO:0008006" key="4">
    <source>
        <dbReference type="Google" id="ProtNLM"/>
    </source>
</evidence>
<keyword evidence="1" id="KW-0175">Coiled coil</keyword>
<dbReference type="Pfam" id="PF09754">
    <property type="entry name" value="PAC2"/>
    <property type="match status" value="1"/>
</dbReference>
<dbReference type="InterPro" id="IPR019151">
    <property type="entry name" value="Proteasome_assmbl_chaperone_2"/>
</dbReference>
<sequence length="254" mass="27744">MSKFEFKLLKEPDLENPVLVEGLPGIGYVGKLAADHLVEELNAEKFAELSSHYFPHHVTVTPEGVLETVKIDFYQAKTEDCDLVIITGDVQATSSEGHYKTSEKLLDISEELGVIKIYCLGGYATGKHSKSKPKVVGASNKEKILEGYRDRGIDVEEGTGPILGVSGLLLGLGKNRGMEGSALLGETHGMLVDHRSAQAVLEALSNLLNFEVDMSKLKERAEKTEEILSRLQKEKKIREVAGMGEGDEEVSYIG</sequence>
<feature type="coiled-coil region" evidence="1">
    <location>
        <begin position="207"/>
        <end position="234"/>
    </location>
</feature>
<dbReference type="EMBL" id="LHXR01000046">
    <property type="protein sequence ID" value="KXA97066.1"/>
    <property type="molecule type" value="Genomic_DNA"/>
</dbReference>
<protein>
    <recommendedName>
        <fullName evidence="4">Proteasome assembly chaperone family protein</fullName>
    </recommendedName>
</protein>
<gene>
    <name evidence="2" type="ORF">AKJ37_03830</name>
</gene>
<dbReference type="Gene3D" id="3.40.50.10900">
    <property type="entry name" value="PAC-like subunit"/>
    <property type="match status" value="1"/>
</dbReference>
<comment type="caution">
    <text evidence="2">The sequence shown here is derived from an EMBL/GenBank/DDBJ whole genome shotgun (WGS) entry which is preliminary data.</text>
</comment>
<evidence type="ECO:0000313" key="2">
    <source>
        <dbReference type="EMBL" id="KXA97066.1"/>
    </source>
</evidence>
<reference evidence="2 3" key="1">
    <citation type="journal article" date="2016" name="Sci. Rep.">
        <title>Metabolic traits of an uncultured archaeal lineage -MSBL1- from brine pools of the Red Sea.</title>
        <authorList>
            <person name="Mwirichia R."/>
            <person name="Alam I."/>
            <person name="Rashid M."/>
            <person name="Vinu M."/>
            <person name="Ba-Alawi W."/>
            <person name="Anthony Kamau A."/>
            <person name="Kamanda Ngugi D."/>
            <person name="Goker M."/>
            <person name="Klenk H.P."/>
            <person name="Bajic V."/>
            <person name="Stingl U."/>
        </authorList>
    </citation>
    <scope>NUCLEOTIDE SEQUENCE [LARGE SCALE GENOMIC DNA]</scope>
    <source>
        <strain evidence="2">SCGC-AAA259I09</strain>
    </source>
</reference>
<dbReference type="PANTHER" id="PTHR35610:SF7">
    <property type="entry name" value="3-ISOPROPYLMALATE DEHYDRATASE"/>
    <property type="match status" value="1"/>
</dbReference>
<name>A0A133USH5_9EURY</name>
<evidence type="ECO:0000256" key="1">
    <source>
        <dbReference type="SAM" id="Coils"/>
    </source>
</evidence>
<organism evidence="2 3">
    <name type="scientific">candidate division MSBL1 archaeon SCGC-AAA259I09</name>
    <dbReference type="NCBI Taxonomy" id="1698267"/>
    <lineage>
        <taxon>Archaea</taxon>
        <taxon>Methanobacteriati</taxon>
        <taxon>Methanobacteriota</taxon>
        <taxon>candidate division MSBL1</taxon>
    </lineage>
</organism>